<feature type="region of interest" description="Disordered" evidence="8">
    <location>
        <begin position="120"/>
        <end position="157"/>
    </location>
</feature>
<dbReference type="CDD" id="cd21572">
    <property type="entry name" value="KLF10_N"/>
    <property type="match status" value="1"/>
</dbReference>
<evidence type="ECO:0000256" key="4">
    <source>
        <dbReference type="ARBA" id="ARBA00022771"/>
    </source>
</evidence>
<feature type="region of interest" description="Disordered" evidence="8">
    <location>
        <begin position="30"/>
        <end position="55"/>
    </location>
</feature>
<dbReference type="SMART" id="SM00355">
    <property type="entry name" value="ZnF_C2H2"/>
    <property type="match status" value="3"/>
</dbReference>
<dbReference type="GO" id="GO:0006357">
    <property type="term" value="P:regulation of transcription by RNA polymerase II"/>
    <property type="evidence" value="ECO:0000318"/>
    <property type="project" value="GO_Central"/>
</dbReference>
<dbReference type="PANTHER" id="PTHR23235">
    <property type="entry name" value="KRUEPPEL-LIKE TRANSCRIPTION FACTOR"/>
    <property type="match status" value="1"/>
</dbReference>
<dbReference type="Proteomes" id="UP000001038">
    <property type="component" value="Chromosome 16"/>
</dbReference>
<dbReference type="FunFam" id="3.30.160.60:FF:000018">
    <property type="entry name" value="Krueppel-like factor 15"/>
    <property type="match status" value="1"/>
</dbReference>
<reference evidence="10" key="3">
    <citation type="submission" date="2025-09" db="UniProtKB">
        <authorList>
            <consortium name="Ensembl"/>
        </authorList>
    </citation>
    <scope>IDENTIFICATION</scope>
    <source>
        <strain evidence="10">Hd-rR</strain>
    </source>
</reference>
<dbReference type="GeneTree" id="ENSGT00940000159405"/>
<dbReference type="Ensembl" id="ENSORLT00000033154.1">
    <property type="protein sequence ID" value="ENSORLP00000035787.1"/>
    <property type="gene ID" value="ENSORLG00000003025.2"/>
</dbReference>
<dbReference type="GO" id="GO:0005634">
    <property type="term" value="C:nucleus"/>
    <property type="evidence" value="ECO:0007669"/>
    <property type="project" value="UniProtKB-SubCell"/>
</dbReference>
<dbReference type="InterPro" id="IPR013087">
    <property type="entry name" value="Znf_C2H2_type"/>
</dbReference>
<keyword evidence="5" id="KW-0862">Zinc</keyword>
<dbReference type="Bgee" id="ENSORLG00000003025">
    <property type="expression patterns" value="Expressed in muscle tissue and 12 other cell types or tissues"/>
</dbReference>
<feature type="domain" description="C2H2-type" evidence="9">
    <location>
        <begin position="387"/>
        <end position="414"/>
    </location>
</feature>
<dbReference type="InParanoid" id="A0A3B3HVC2"/>
<evidence type="ECO:0000313" key="10">
    <source>
        <dbReference type="Ensembl" id="ENSORLP00000035787.1"/>
    </source>
</evidence>
<dbReference type="GO" id="GO:0000981">
    <property type="term" value="F:DNA-binding transcription factor activity, RNA polymerase II-specific"/>
    <property type="evidence" value="ECO:0000318"/>
    <property type="project" value="GO_Central"/>
</dbReference>
<evidence type="ECO:0000256" key="8">
    <source>
        <dbReference type="SAM" id="MobiDB-lite"/>
    </source>
</evidence>
<dbReference type="Gene3D" id="3.30.160.60">
    <property type="entry name" value="Classic Zinc Finger"/>
    <property type="match status" value="3"/>
</dbReference>
<evidence type="ECO:0000256" key="1">
    <source>
        <dbReference type="ARBA" id="ARBA00004123"/>
    </source>
</evidence>
<keyword evidence="2" id="KW-0479">Metal-binding</keyword>
<comment type="subcellular location">
    <subcellularLocation>
        <location evidence="1">Nucleus</location>
    </subcellularLocation>
</comment>
<keyword evidence="11" id="KW-1185">Reference proteome</keyword>
<evidence type="ECO:0000256" key="2">
    <source>
        <dbReference type="ARBA" id="ARBA00022723"/>
    </source>
</evidence>
<keyword evidence="3" id="KW-0677">Repeat</keyword>
<feature type="domain" description="C2H2-type" evidence="9">
    <location>
        <begin position="298"/>
        <end position="327"/>
    </location>
</feature>
<dbReference type="InterPro" id="IPR036236">
    <property type="entry name" value="Znf_C2H2_sf"/>
</dbReference>
<dbReference type="SUPFAM" id="SSF57667">
    <property type="entry name" value="beta-beta-alpha zinc fingers"/>
    <property type="match status" value="3"/>
</dbReference>
<evidence type="ECO:0000256" key="3">
    <source>
        <dbReference type="ARBA" id="ARBA00022737"/>
    </source>
</evidence>
<evidence type="ECO:0000256" key="5">
    <source>
        <dbReference type="ARBA" id="ARBA00022833"/>
    </source>
</evidence>
<organism evidence="10 11">
    <name type="scientific">Oryzias latipes</name>
    <name type="common">Japanese rice fish</name>
    <name type="synonym">Japanese killifish</name>
    <dbReference type="NCBI Taxonomy" id="8090"/>
    <lineage>
        <taxon>Eukaryota</taxon>
        <taxon>Metazoa</taxon>
        <taxon>Chordata</taxon>
        <taxon>Craniata</taxon>
        <taxon>Vertebrata</taxon>
        <taxon>Euteleostomi</taxon>
        <taxon>Actinopterygii</taxon>
        <taxon>Neopterygii</taxon>
        <taxon>Teleostei</taxon>
        <taxon>Neoteleostei</taxon>
        <taxon>Acanthomorphata</taxon>
        <taxon>Ovalentaria</taxon>
        <taxon>Atherinomorphae</taxon>
        <taxon>Beloniformes</taxon>
        <taxon>Adrianichthyidae</taxon>
        <taxon>Oryziinae</taxon>
        <taxon>Oryzias</taxon>
    </lineage>
</organism>
<sequence length="442" mass="48178">MSHFDLKPLRAAEALVSITELWKIGNTRLRHSRPLTPSSDSSEDDWASPVSASQQDLPFCMTPPHSPPFFQTPGPAFVQIPQPPAEDTAVPRRFQCTSVIRHTAHVQRLACSARQPLQGGRSAAEDSQTAVNSSNEFSNRLSEESTTTEKTVPNASQSLKEMKTQMSLLGDEVPPSVPACGALVLHVPAFSSSSSILQKPAGASENQQQSALTSSQTPDQQRGSQGGSPLQVVVVGAPLAESPVMLLVPPPAATLYVQQTPATSGGTKFVAIAPAPCGSPSKQRPSPQQIGVVRVRRHACPQEDCGKTYFKSSHLKAHIRTHTGERRTLELCIFIQVYLDKTSTCITVCTPTGEKPFRCKWEGCKRQFARSDELSRHRRTHTGEKKFSCPVCLTRFMRSDHLAKHTRRHLSARKTPCWAFGISQSVDLTAGSPTVFSLSVRK</sequence>
<feature type="region of interest" description="Disordered" evidence="8">
    <location>
        <begin position="198"/>
        <end position="228"/>
    </location>
</feature>
<evidence type="ECO:0000256" key="7">
    <source>
        <dbReference type="PROSITE-ProRule" id="PRU00042"/>
    </source>
</evidence>
<feature type="compositionally biased region" description="Polar residues" evidence="8">
    <location>
        <begin position="204"/>
        <end position="223"/>
    </location>
</feature>
<dbReference type="PROSITE" id="PS00028">
    <property type="entry name" value="ZINC_FINGER_C2H2_1"/>
    <property type="match status" value="3"/>
</dbReference>
<dbReference type="GO" id="GO:0008270">
    <property type="term" value="F:zinc ion binding"/>
    <property type="evidence" value="ECO:0007669"/>
    <property type="project" value="UniProtKB-KW"/>
</dbReference>
<dbReference type="PANTHER" id="PTHR23235:SF64">
    <property type="entry name" value="KRUEPPEL-LIKE FACTOR 10"/>
    <property type="match status" value="1"/>
</dbReference>
<keyword evidence="6" id="KW-0539">Nucleus</keyword>
<dbReference type="AlphaFoldDB" id="A0A3B3HVC2"/>
<reference evidence="10 11" key="1">
    <citation type="journal article" date="2007" name="Nature">
        <title>The medaka draft genome and insights into vertebrate genome evolution.</title>
        <authorList>
            <person name="Kasahara M."/>
            <person name="Naruse K."/>
            <person name="Sasaki S."/>
            <person name="Nakatani Y."/>
            <person name="Qu W."/>
            <person name="Ahsan B."/>
            <person name="Yamada T."/>
            <person name="Nagayasu Y."/>
            <person name="Doi K."/>
            <person name="Kasai Y."/>
            <person name="Jindo T."/>
            <person name="Kobayashi D."/>
            <person name="Shimada A."/>
            <person name="Toyoda A."/>
            <person name="Kuroki Y."/>
            <person name="Fujiyama A."/>
            <person name="Sasaki T."/>
            <person name="Shimizu A."/>
            <person name="Asakawa S."/>
            <person name="Shimizu N."/>
            <person name="Hashimoto S."/>
            <person name="Yang J."/>
            <person name="Lee Y."/>
            <person name="Matsushima K."/>
            <person name="Sugano S."/>
            <person name="Sakaizumi M."/>
            <person name="Narita T."/>
            <person name="Ohishi K."/>
            <person name="Haga S."/>
            <person name="Ohta F."/>
            <person name="Nomoto H."/>
            <person name="Nogata K."/>
            <person name="Morishita T."/>
            <person name="Endo T."/>
            <person name="Shin-I T."/>
            <person name="Takeda H."/>
            <person name="Morishita S."/>
            <person name="Kohara Y."/>
        </authorList>
    </citation>
    <scope>NUCLEOTIDE SEQUENCE [LARGE SCALE GENOMIC DNA]</scope>
    <source>
        <strain evidence="10 11">Hd-rR</strain>
    </source>
</reference>
<keyword evidence="4 7" id="KW-0863">Zinc-finger</keyword>
<evidence type="ECO:0000259" key="9">
    <source>
        <dbReference type="PROSITE" id="PS50157"/>
    </source>
</evidence>
<accession>A0A3B3HVC2</accession>
<dbReference type="FunFam" id="3.30.160.60:FF:000926">
    <property type="entry name" value="Kruppel like factor 13"/>
    <property type="match status" value="1"/>
</dbReference>
<feature type="compositionally biased region" description="Polar residues" evidence="8">
    <location>
        <begin position="125"/>
        <end position="157"/>
    </location>
</feature>
<dbReference type="PROSITE" id="PS50157">
    <property type="entry name" value="ZINC_FINGER_C2H2_2"/>
    <property type="match status" value="3"/>
</dbReference>
<dbReference type="GO" id="GO:0000978">
    <property type="term" value="F:RNA polymerase II cis-regulatory region sequence-specific DNA binding"/>
    <property type="evidence" value="ECO:0000318"/>
    <property type="project" value="GO_Central"/>
</dbReference>
<protein>
    <recommendedName>
        <fullName evidence="9">C2H2-type domain-containing protein</fullName>
    </recommendedName>
</protein>
<name>A0A3B3HVC2_ORYLA</name>
<proteinExistence type="predicted"/>
<reference evidence="10" key="2">
    <citation type="submission" date="2025-08" db="UniProtKB">
        <authorList>
            <consortium name="Ensembl"/>
        </authorList>
    </citation>
    <scope>IDENTIFICATION</scope>
    <source>
        <strain evidence="10">Hd-rR</strain>
    </source>
</reference>
<evidence type="ECO:0000313" key="11">
    <source>
        <dbReference type="Proteomes" id="UP000001038"/>
    </source>
</evidence>
<gene>
    <name evidence="10" type="primary">LOC101166161</name>
</gene>
<dbReference type="Pfam" id="PF00096">
    <property type="entry name" value="zf-C2H2"/>
    <property type="match status" value="3"/>
</dbReference>
<evidence type="ECO:0000256" key="6">
    <source>
        <dbReference type="ARBA" id="ARBA00023242"/>
    </source>
</evidence>
<dbReference type="FunFam" id="3.30.160.60:FF:000072">
    <property type="entry name" value="zinc finger protein 143 isoform X1"/>
    <property type="match status" value="1"/>
</dbReference>
<feature type="domain" description="C2H2-type" evidence="9">
    <location>
        <begin position="357"/>
        <end position="386"/>
    </location>
</feature>